<dbReference type="GO" id="GO:0003697">
    <property type="term" value="F:single-stranded DNA binding"/>
    <property type="evidence" value="ECO:0007669"/>
    <property type="project" value="TreeGrafter"/>
</dbReference>
<evidence type="ECO:0000256" key="1">
    <source>
        <dbReference type="ARBA" id="ARBA00012417"/>
    </source>
</evidence>
<protein>
    <recommendedName>
        <fullName evidence="1">DNA-directed DNA polymerase</fullName>
        <ecNumber evidence="1">2.7.7.7</ecNumber>
    </recommendedName>
</protein>
<dbReference type="InterPro" id="IPR023211">
    <property type="entry name" value="DNA_pol_palm_dom_sf"/>
</dbReference>
<reference evidence="6" key="1">
    <citation type="submission" date="2018-11" db="EMBL/GenBank/DDBJ databases">
        <authorList>
            <consortium name="Pathogen Informatics"/>
        </authorList>
    </citation>
    <scope>NUCLEOTIDE SEQUENCE</scope>
</reference>
<evidence type="ECO:0000313" key="7">
    <source>
        <dbReference type="Proteomes" id="UP000784294"/>
    </source>
</evidence>
<comment type="caution">
    <text evidence="6">The sequence shown here is derived from an EMBL/GenBank/DDBJ whole genome shotgun (WGS) entry which is preliminary data.</text>
</comment>
<dbReference type="GO" id="GO:1902975">
    <property type="term" value="P:mitotic DNA replication initiation"/>
    <property type="evidence" value="ECO:0007669"/>
    <property type="project" value="TreeGrafter"/>
</dbReference>
<dbReference type="OrthoDB" id="6755010at2759"/>
<dbReference type="GO" id="GO:0006272">
    <property type="term" value="P:leading strand elongation"/>
    <property type="evidence" value="ECO:0007669"/>
    <property type="project" value="TreeGrafter"/>
</dbReference>
<evidence type="ECO:0000259" key="5">
    <source>
        <dbReference type="Pfam" id="PF00136"/>
    </source>
</evidence>
<dbReference type="GO" id="GO:0005658">
    <property type="term" value="C:alpha DNA polymerase:primase complex"/>
    <property type="evidence" value="ECO:0007669"/>
    <property type="project" value="TreeGrafter"/>
</dbReference>
<keyword evidence="4" id="KW-0239">DNA-directed DNA polymerase</keyword>
<dbReference type="Gene3D" id="1.10.132.60">
    <property type="entry name" value="DNA polymerase family B, C-terminal domain"/>
    <property type="match status" value="1"/>
</dbReference>
<sequence length="151" mass="16676">MVNTNTTDLLAALAIGDKVRSEVNKQYRLLELDTDGVYASILLLAKKKYAALAVVNPMQWACKLRSMQHPTSQTLPLPPLPTKQELKGLDIVRRDWCRLAVHVGRDCVSQLLSGASRDTVIIAIHNLLSEVAENLRASKVALSDFIITKVT</sequence>
<dbReference type="InterPro" id="IPR006134">
    <property type="entry name" value="DNA-dir_DNA_pol_B_multi_dom"/>
</dbReference>
<keyword evidence="3" id="KW-0548">Nucleotidyltransferase</keyword>
<evidence type="ECO:0000256" key="3">
    <source>
        <dbReference type="ARBA" id="ARBA00022695"/>
    </source>
</evidence>
<name>A0A3S5CSN1_9PLAT</name>
<dbReference type="Proteomes" id="UP000784294">
    <property type="component" value="Unassembled WGS sequence"/>
</dbReference>
<accession>A0A3S5CSN1</accession>
<evidence type="ECO:0000313" key="6">
    <source>
        <dbReference type="EMBL" id="VEL33313.1"/>
    </source>
</evidence>
<dbReference type="InterPro" id="IPR043502">
    <property type="entry name" value="DNA/RNA_pol_sf"/>
</dbReference>
<dbReference type="GO" id="GO:0006273">
    <property type="term" value="P:lagging strand elongation"/>
    <property type="evidence" value="ECO:0007669"/>
    <property type="project" value="TreeGrafter"/>
</dbReference>
<feature type="domain" description="DNA-directed DNA polymerase family B multifunctional" evidence="5">
    <location>
        <begin position="1"/>
        <end position="149"/>
    </location>
</feature>
<evidence type="ECO:0000256" key="2">
    <source>
        <dbReference type="ARBA" id="ARBA00022679"/>
    </source>
</evidence>
<dbReference type="GO" id="GO:0003682">
    <property type="term" value="F:chromatin binding"/>
    <property type="evidence" value="ECO:0007669"/>
    <property type="project" value="TreeGrafter"/>
</dbReference>
<dbReference type="EMBL" id="CAAALY010245562">
    <property type="protein sequence ID" value="VEL33313.1"/>
    <property type="molecule type" value="Genomic_DNA"/>
</dbReference>
<gene>
    <name evidence="6" type="ORF">PXEA_LOCUS26753</name>
</gene>
<evidence type="ECO:0000256" key="4">
    <source>
        <dbReference type="ARBA" id="ARBA00022932"/>
    </source>
</evidence>
<keyword evidence="2" id="KW-0808">Transferase</keyword>
<keyword evidence="7" id="KW-1185">Reference proteome</keyword>
<dbReference type="Gene3D" id="3.90.1600.10">
    <property type="entry name" value="Palm domain of DNA polymerase"/>
    <property type="match status" value="1"/>
</dbReference>
<dbReference type="GO" id="GO:0003887">
    <property type="term" value="F:DNA-directed DNA polymerase activity"/>
    <property type="evidence" value="ECO:0007669"/>
    <property type="project" value="UniProtKB-KW"/>
</dbReference>
<dbReference type="GO" id="GO:0000166">
    <property type="term" value="F:nucleotide binding"/>
    <property type="evidence" value="ECO:0007669"/>
    <property type="project" value="InterPro"/>
</dbReference>
<proteinExistence type="predicted"/>
<dbReference type="Pfam" id="PF00136">
    <property type="entry name" value="DNA_pol_B"/>
    <property type="match status" value="1"/>
</dbReference>
<dbReference type="PANTHER" id="PTHR45861:SF1">
    <property type="entry name" value="DNA POLYMERASE ALPHA CATALYTIC SUBUNIT"/>
    <property type="match status" value="1"/>
</dbReference>
<organism evidence="6 7">
    <name type="scientific">Protopolystoma xenopodis</name>
    <dbReference type="NCBI Taxonomy" id="117903"/>
    <lineage>
        <taxon>Eukaryota</taxon>
        <taxon>Metazoa</taxon>
        <taxon>Spiralia</taxon>
        <taxon>Lophotrochozoa</taxon>
        <taxon>Platyhelminthes</taxon>
        <taxon>Monogenea</taxon>
        <taxon>Polyopisthocotylea</taxon>
        <taxon>Polystomatidea</taxon>
        <taxon>Polystomatidae</taxon>
        <taxon>Protopolystoma</taxon>
    </lineage>
</organism>
<dbReference type="EC" id="2.7.7.7" evidence="1"/>
<dbReference type="GO" id="GO:0003688">
    <property type="term" value="F:DNA replication origin binding"/>
    <property type="evidence" value="ECO:0007669"/>
    <property type="project" value="TreeGrafter"/>
</dbReference>
<dbReference type="SUPFAM" id="SSF56672">
    <property type="entry name" value="DNA/RNA polymerases"/>
    <property type="match status" value="1"/>
</dbReference>
<dbReference type="InterPro" id="IPR042087">
    <property type="entry name" value="DNA_pol_B_thumb"/>
</dbReference>
<dbReference type="AlphaFoldDB" id="A0A3S5CSN1"/>
<dbReference type="PANTHER" id="PTHR45861">
    <property type="entry name" value="DNA POLYMERASE ALPHA CATALYTIC SUBUNIT"/>
    <property type="match status" value="1"/>
</dbReference>